<protein>
    <submittedName>
        <fullName evidence="3">ARAD1A14168p</fullName>
    </submittedName>
</protein>
<dbReference type="PANTHER" id="PTHR47435">
    <property type="entry name" value="KELCH REPEAT PROTEIN (AFU_ORTHOLOGUE AFUA_5G12780)"/>
    <property type="match status" value="1"/>
</dbReference>
<keyword evidence="2" id="KW-0408">Iron</keyword>
<dbReference type="AlphaFoldDB" id="A0A060T444"/>
<dbReference type="PhylomeDB" id="A0A060T444"/>
<accession>A0A060T444</accession>
<reference evidence="3" key="2">
    <citation type="submission" date="2014-06" db="EMBL/GenBank/DDBJ databases">
        <title>The complete genome of Blastobotrys (Arxula) adeninivorans LS3 - a yeast of biotechnological interest.</title>
        <authorList>
            <person name="Kunze G."/>
            <person name="Gaillardin C."/>
            <person name="Czernicka M."/>
            <person name="Durrens P."/>
            <person name="Martin T."/>
            <person name="Boer E."/>
            <person name="Gabaldon T."/>
            <person name="Cruz J."/>
            <person name="Talla E."/>
            <person name="Marck C."/>
            <person name="Goffeau A."/>
            <person name="Barbe V."/>
            <person name="Baret P."/>
            <person name="Baronian K."/>
            <person name="Beier S."/>
            <person name="Bleykasten C."/>
            <person name="Bode R."/>
            <person name="Casaregola S."/>
            <person name="Despons L."/>
            <person name="Fairhead C."/>
            <person name="Giersberg M."/>
            <person name="Gierski P."/>
            <person name="Hahnel U."/>
            <person name="Hartmann A."/>
            <person name="Jankowska D."/>
            <person name="Jubin C."/>
            <person name="Jung P."/>
            <person name="Lafontaine I."/>
            <person name="Leh-Louis V."/>
            <person name="Lemaire M."/>
            <person name="Marcet-Houben M."/>
            <person name="Mascher M."/>
            <person name="Morel G."/>
            <person name="Richard G.-F."/>
            <person name="Riechen J."/>
            <person name="Sacerdot C."/>
            <person name="Sarkar A."/>
            <person name="Savel G."/>
            <person name="Schacherer J."/>
            <person name="Sherman D."/>
            <person name="Straub M.-L."/>
            <person name="Stein N."/>
            <person name="Thierry A."/>
            <person name="Trautwein-Schult A."/>
            <person name="Westhof E."/>
            <person name="Worch S."/>
            <person name="Dujon B."/>
            <person name="Souciet J.-L."/>
            <person name="Wincker P."/>
            <person name="Scholz U."/>
            <person name="Neuveglise N."/>
        </authorList>
    </citation>
    <scope>NUCLEOTIDE SEQUENCE</scope>
    <source>
        <strain evidence="3">LS3</strain>
    </source>
</reference>
<dbReference type="InterPro" id="IPR011043">
    <property type="entry name" value="Gal_Oxase/kelch_b-propeller"/>
</dbReference>
<dbReference type="SUPFAM" id="SSF50965">
    <property type="entry name" value="Galactose oxidase, central domain"/>
    <property type="match status" value="1"/>
</dbReference>
<keyword evidence="1" id="KW-0677">Repeat</keyword>
<dbReference type="InterPro" id="IPR015915">
    <property type="entry name" value="Kelch-typ_b-propeller"/>
</dbReference>
<evidence type="ECO:0000256" key="1">
    <source>
        <dbReference type="ARBA" id="ARBA00022737"/>
    </source>
</evidence>
<name>A0A060T444_BLAAD</name>
<organism evidence="3">
    <name type="scientific">Blastobotrys adeninivorans</name>
    <name type="common">Yeast</name>
    <name type="synonym">Arxula adeninivorans</name>
    <dbReference type="NCBI Taxonomy" id="409370"/>
    <lineage>
        <taxon>Eukaryota</taxon>
        <taxon>Fungi</taxon>
        <taxon>Dikarya</taxon>
        <taxon>Ascomycota</taxon>
        <taxon>Saccharomycotina</taxon>
        <taxon>Dipodascomycetes</taxon>
        <taxon>Dipodascales</taxon>
        <taxon>Trichomonascaceae</taxon>
        <taxon>Blastobotrys</taxon>
    </lineage>
</organism>
<dbReference type="SUPFAM" id="SSF117281">
    <property type="entry name" value="Kelch motif"/>
    <property type="match status" value="1"/>
</dbReference>
<dbReference type="PANTHER" id="PTHR47435:SF4">
    <property type="entry name" value="KELCH REPEAT PROTEIN (AFU_ORTHOLOGUE AFUA_5G12780)"/>
    <property type="match status" value="1"/>
</dbReference>
<dbReference type="Gene3D" id="2.120.10.80">
    <property type="entry name" value="Kelch-type beta propeller"/>
    <property type="match status" value="2"/>
</dbReference>
<sequence>MSLSGVWKKISSDSVLQRSSQVVAAVGRQAVVFGGELKPRVPRDNQVHLVEVGGESPIQSLETTNGPSPRVGSAAAVVSGRVYLFSGRGGEAMAPVEEKGAVWAYSPNDNSWELIQPVEGPYPAGRSYHCAASNGQDKIYIHAGCPEAGRLSDLWCFDLTEKKWTQLTSAPDPARGGTSIAYSNGLIYRMNGFDGKTEQGGQLDVYDPKADAWKTISYTPDGTAGPSPRSVSCLLPAVIRNRNYLITMFGERDPSSLGHQGAGKMLSDVWAFDIDSQLWKEVAITGDKPAARGWFDADTISDTQLVVQGGLSESNERISDIWVLDLN</sequence>
<gene>
    <name evidence="3" type="ORF">GNLVRS02_ARAD1A14168g</name>
</gene>
<proteinExistence type="predicted"/>
<evidence type="ECO:0000256" key="2">
    <source>
        <dbReference type="ARBA" id="ARBA00023004"/>
    </source>
</evidence>
<dbReference type="GO" id="GO:0019760">
    <property type="term" value="P:glucosinolate metabolic process"/>
    <property type="evidence" value="ECO:0007669"/>
    <property type="project" value="UniProtKB-ARBA"/>
</dbReference>
<reference evidence="3" key="1">
    <citation type="submission" date="2014-02" db="EMBL/GenBank/DDBJ databases">
        <authorList>
            <person name="Genoscope - CEA"/>
        </authorList>
    </citation>
    <scope>NUCLEOTIDE SEQUENCE</scope>
    <source>
        <strain evidence="3">LS3</strain>
    </source>
</reference>
<evidence type="ECO:0000313" key="3">
    <source>
        <dbReference type="EMBL" id="CDP33652.1"/>
    </source>
</evidence>
<dbReference type="Pfam" id="PF24681">
    <property type="entry name" value="Kelch_KLHDC2_KLHL20_DRC7"/>
    <property type="match status" value="1"/>
</dbReference>
<dbReference type="EMBL" id="HG937691">
    <property type="protein sequence ID" value="CDP33652.1"/>
    <property type="molecule type" value="Genomic_DNA"/>
</dbReference>